<dbReference type="InterPro" id="IPR036390">
    <property type="entry name" value="WH_DNA-bd_sf"/>
</dbReference>
<dbReference type="AlphaFoldDB" id="A0A849AFZ9"/>
<gene>
    <name evidence="2" type="ORF">HJ588_05830</name>
</gene>
<protein>
    <submittedName>
        <fullName evidence="2">Helix-turn-helix transcriptional regulator</fullName>
    </submittedName>
</protein>
<comment type="caution">
    <text evidence="2">The sequence shown here is derived from an EMBL/GenBank/DDBJ whole genome shotgun (WGS) entry which is preliminary data.</text>
</comment>
<dbReference type="Pfam" id="PF12840">
    <property type="entry name" value="HTH_20"/>
    <property type="match status" value="1"/>
</dbReference>
<evidence type="ECO:0000313" key="2">
    <source>
        <dbReference type="EMBL" id="NNG38793.1"/>
    </source>
</evidence>
<evidence type="ECO:0000313" key="3">
    <source>
        <dbReference type="Proteomes" id="UP000557772"/>
    </source>
</evidence>
<evidence type="ECO:0000256" key="1">
    <source>
        <dbReference type="SAM" id="MobiDB-lite"/>
    </source>
</evidence>
<dbReference type="Gene3D" id="1.10.10.10">
    <property type="entry name" value="Winged helix-like DNA-binding domain superfamily/Winged helix DNA-binding domain"/>
    <property type="match status" value="1"/>
</dbReference>
<dbReference type="InterPro" id="IPR011991">
    <property type="entry name" value="ArsR-like_HTH"/>
</dbReference>
<organism evidence="2 3">
    <name type="scientific">Flexivirga aerilata</name>
    <dbReference type="NCBI Taxonomy" id="1656889"/>
    <lineage>
        <taxon>Bacteria</taxon>
        <taxon>Bacillati</taxon>
        <taxon>Actinomycetota</taxon>
        <taxon>Actinomycetes</taxon>
        <taxon>Micrococcales</taxon>
        <taxon>Dermacoccaceae</taxon>
        <taxon>Flexivirga</taxon>
    </lineage>
</organism>
<dbReference type="SUPFAM" id="SSF46785">
    <property type="entry name" value="Winged helix' DNA-binding domain"/>
    <property type="match status" value="1"/>
</dbReference>
<dbReference type="RefSeq" id="WP_171152957.1">
    <property type="nucleotide sequence ID" value="NZ_JABENB010000001.1"/>
</dbReference>
<dbReference type="CDD" id="cd00090">
    <property type="entry name" value="HTH_ARSR"/>
    <property type="match status" value="1"/>
</dbReference>
<dbReference type="EMBL" id="JABENB010000001">
    <property type="protein sequence ID" value="NNG38793.1"/>
    <property type="molecule type" value="Genomic_DNA"/>
</dbReference>
<dbReference type="InterPro" id="IPR036388">
    <property type="entry name" value="WH-like_DNA-bd_sf"/>
</dbReference>
<proteinExistence type="predicted"/>
<accession>A0A849AFZ9</accession>
<sequence length="178" mass="19852">MRMLAHEVRQDLLDHLSGGRVLTATEAARLSGITPSAMSYHLRAMQRWGVVERVDSHDGRERPWRMAADRITIQDAAWSGTAGSVAGSLLDGFVRRLAATIQQLVDRDDPNEHATISQVRGAWLTDEEAEQLDQVVADAIHRFEERRRGGPRPDAATERDIYWLSIPHPGAGDEPARE</sequence>
<name>A0A849AFZ9_9MICO</name>
<dbReference type="Proteomes" id="UP000557772">
    <property type="component" value="Unassembled WGS sequence"/>
</dbReference>
<reference evidence="2 3" key="1">
    <citation type="submission" date="2020-05" db="EMBL/GenBank/DDBJ databases">
        <title>Flexivirga sp. ID2601S isolated from air conditioner.</title>
        <authorList>
            <person name="Kim D.H."/>
        </authorList>
    </citation>
    <scope>NUCLEOTIDE SEQUENCE [LARGE SCALE GENOMIC DNA]</scope>
    <source>
        <strain evidence="2 3">ID2601S</strain>
    </source>
</reference>
<keyword evidence="3" id="KW-1185">Reference proteome</keyword>
<feature type="region of interest" description="Disordered" evidence="1">
    <location>
        <begin position="146"/>
        <end position="178"/>
    </location>
</feature>